<organism evidence="1">
    <name type="scientific">Amphimedon queenslandica</name>
    <name type="common">Sponge</name>
    <dbReference type="NCBI Taxonomy" id="400682"/>
    <lineage>
        <taxon>Eukaryota</taxon>
        <taxon>Metazoa</taxon>
        <taxon>Porifera</taxon>
        <taxon>Demospongiae</taxon>
        <taxon>Heteroscleromorpha</taxon>
        <taxon>Haplosclerida</taxon>
        <taxon>Niphatidae</taxon>
        <taxon>Amphimedon</taxon>
    </lineage>
</organism>
<evidence type="ECO:0000313" key="1">
    <source>
        <dbReference type="EnsemblMetazoa" id="Aqu2.1.20284_001"/>
    </source>
</evidence>
<dbReference type="AlphaFoldDB" id="A0A1X7TY12"/>
<dbReference type="InParanoid" id="A0A1X7TY12"/>
<proteinExistence type="predicted"/>
<accession>A0A1X7TY12</accession>
<protein>
    <submittedName>
        <fullName evidence="1">Uncharacterized protein</fullName>
    </submittedName>
</protein>
<name>A0A1X7TY12_AMPQE</name>
<sequence length="66" mass="7336">MSVDACSKVYLFNLYFNSVFTSTDFLLPPMDQLPTPSNELSSIDTSCKDVYLALMSLNLSKPFGCD</sequence>
<reference evidence="1" key="1">
    <citation type="submission" date="2017-05" db="UniProtKB">
        <authorList>
            <consortium name="EnsemblMetazoa"/>
        </authorList>
    </citation>
    <scope>IDENTIFICATION</scope>
</reference>
<dbReference type="EnsemblMetazoa" id="Aqu2.1.20284_001">
    <property type="protein sequence ID" value="Aqu2.1.20284_001"/>
    <property type="gene ID" value="Aqu2.1.20284"/>
</dbReference>